<name>A0ABM7VJL4_9BACT</name>
<accession>A0ABM7VJL4</accession>
<evidence type="ECO:0000256" key="2">
    <source>
        <dbReference type="ARBA" id="ARBA00022801"/>
    </source>
</evidence>
<comment type="similarity">
    <text evidence="1">Belongs to the glycosyl hydrolase 63 family.</text>
</comment>
<evidence type="ECO:0000256" key="3">
    <source>
        <dbReference type="ARBA" id="ARBA00023295"/>
    </source>
</evidence>
<evidence type="ECO:0000256" key="4">
    <source>
        <dbReference type="SAM" id="SignalP"/>
    </source>
</evidence>
<dbReference type="PANTHER" id="PTHR10412">
    <property type="entry name" value="MANNOSYL-OLIGOSACCHARIDE GLUCOSIDASE"/>
    <property type="match status" value="1"/>
</dbReference>
<sequence>MNRKEFLKLSGMFSAALGLSPVLSASGNSKPAPFDSVKIPPMASNLFPNLDLARFMFSRSGAFLCVNFKDNNPQKRLMIKSLRYEAIPFAWNKHWAGDYYEIAIYKNGTPLKYEIDYQPWALNLLTDAGKVSVSYIDDFTMYLGTDAALEIRLIPLQPYLWINPLEEGKHLELSPNPGRMFHAIKTDSNTKYEVAYDGPKRNADVTIKYLSFIAEHGGVGFGFRENKYQTKWEEKIPDRKKVIADNKALIMDWMSKMPQVREDLIPATKTAWYLLYAFQVAPAGHYTHRTILCSKNSWLTKTYGWDNCFHALAVASADLDLAYGQLHVFFDNQLPNGSIPDSVSDLNVNNYCIKPPIQGWTIKLFLEKFGWDANAEHLKKLYEPLGRLTDFWFNFRDDNKNGRCQYQHGNDSGWDNSTAFIDATPLEAADLSAYLVQQLEILELIANKLGRPQDAVQWKAKKEKQLDLLLTTFVKDDHFVNFHAKTGQVKETQSLLNYIPLILGKKIPKKIRKALIKDLQPGGDYLSDYGLASESVNSPYYEVDGYWRGPIWAPPNYQIFTGLIDAKEFELAKEIAERYCRCYKENPVFNENNNALTGEGLQAPGVSWTAAVFILMATYLGQQSS</sequence>
<evidence type="ECO:0000313" key="6">
    <source>
        <dbReference type="EMBL" id="BDD01174.1"/>
    </source>
</evidence>
<dbReference type="EMBL" id="AP025294">
    <property type="protein sequence ID" value="BDD01174.1"/>
    <property type="molecule type" value="Genomic_DNA"/>
</dbReference>
<dbReference type="SUPFAM" id="SSF48208">
    <property type="entry name" value="Six-hairpin glycosidases"/>
    <property type="match status" value="1"/>
</dbReference>
<evidence type="ECO:0000259" key="5">
    <source>
        <dbReference type="Pfam" id="PF22422"/>
    </source>
</evidence>
<keyword evidence="6" id="KW-0614">Plasmid</keyword>
<evidence type="ECO:0000256" key="1">
    <source>
        <dbReference type="ARBA" id="ARBA00010833"/>
    </source>
</evidence>
<dbReference type="Gene3D" id="1.50.10.10">
    <property type="match status" value="1"/>
</dbReference>
<dbReference type="InterPro" id="IPR054491">
    <property type="entry name" value="MGH1-like_GH"/>
</dbReference>
<geneLocation type="plasmid" evidence="6 7">
    <name>pPP2</name>
</geneLocation>
<evidence type="ECO:0000313" key="7">
    <source>
        <dbReference type="Proteomes" id="UP001354989"/>
    </source>
</evidence>
<reference evidence="6 7" key="1">
    <citation type="submission" date="2021-12" db="EMBL/GenBank/DDBJ databases">
        <title>Genome sequencing of bacteria with rrn-lacking chromosome and rrn-plasmid.</title>
        <authorList>
            <person name="Anda M."/>
            <person name="Iwasaki W."/>
        </authorList>
    </citation>
    <scope>NUCLEOTIDE SEQUENCE [LARGE SCALE GENOMIC DNA]</scope>
    <source>
        <strain evidence="6 7">NBRC 101262</strain>
        <plasmid evidence="6 7">pPP2</plasmid>
    </source>
</reference>
<feature type="signal peptide" evidence="4">
    <location>
        <begin position="1"/>
        <end position="24"/>
    </location>
</feature>
<dbReference type="Pfam" id="PF22422">
    <property type="entry name" value="MGH1-like_GH"/>
    <property type="match status" value="1"/>
</dbReference>
<protein>
    <recommendedName>
        <fullName evidence="5">Mannosylglycerate hydrolase MGH1-like glycoside hydrolase domain-containing protein</fullName>
    </recommendedName>
</protein>
<dbReference type="PANTHER" id="PTHR10412:SF11">
    <property type="entry name" value="MANNOSYL-OLIGOSACCHARIDE GLUCOSIDASE"/>
    <property type="match status" value="1"/>
</dbReference>
<organism evidence="6 7">
    <name type="scientific">Persicobacter psychrovividus</name>
    <dbReference type="NCBI Taxonomy" id="387638"/>
    <lineage>
        <taxon>Bacteria</taxon>
        <taxon>Pseudomonadati</taxon>
        <taxon>Bacteroidota</taxon>
        <taxon>Cytophagia</taxon>
        <taxon>Cytophagales</taxon>
        <taxon>Persicobacteraceae</taxon>
        <taxon>Persicobacter</taxon>
    </lineage>
</organism>
<proteinExistence type="inferred from homology"/>
<dbReference type="InterPro" id="IPR008928">
    <property type="entry name" value="6-hairpin_glycosidase_sf"/>
</dbReference>
<dbReference type="InterPro" id="IPR012341">
    <property type="entry name" value="6hp_glycosidase-like_sf"/>
</dbReference>
<feature type="chain" id="PRO_5045861790" description="Mannosylglycerate hydrolase MGH1-like glycoside hydrolase domain-containing protein" evidence="4">
    <location>
        <begin position="25"/>
        <end position="625"/>
    </location>
</feature>
<feature type="domain" description="Mannosylglycerate hydrolase MGH1-like glycoside hydrolase" evidence="5">
    <location>
        <begin position="304"/>
        <end position="609"/>
    </location>
</feature>
<keyword evidence="3" id="KW-0326">Glycosidase</keyword>
<keyword evidence="2" id="KW-0378">Hydrolase</keyword>
<keyword evidence="7" id="KW-1185">Reference proteome</keyword>
<dbReference type="InterPro" id="IPR004888">
    <property type="entry name" value="Glycoside_hydrolase_63"/>
</dbReference>
<dbReference type="Proteomes" id="UP001354989">
    <property type="component" value="Plasmid pPP2"/>
</dbReference>
<gene>
    <name evidence="6" type="ORF">PEPS_34540</name>
</gene>
<keyword evidence="4" id="KW-0732">Signal</keyword>